<evidence type="ECO:0000256" key="1">
    <source>
        <dbReference type="ARBA" id="ARBA00010641"/>
    </source>
</evidence>
<dbReference type="InterPro" id="IPR014284">
    <property type="entry name" value="RNA_pol_sigma-70_dom"/>
</dbReference>
<dbReference type="CDD" id="cd06171">
    <property type="entry name" value="Sigma70_r4"/>
    <property type="match status" value="1"/>
</dbReference>
<dbReference type="Gene3D" id="1.10.10.10">
    <property type="entry name" value="Winged helix-like DNA-binding domain superfamily/Winged helix DNA-binding domain"/>
    <property type="match status" value="1"/>
</dbReference>
<gene>
    <name evidence="7" type="ORF">BSK65_08040</name>
</gene>
<dbReference type="InterPro" id="IPR007627">
    <property type="entry name" value="RNA_pol_sigma70_r2"/>
</dbReference>
<evidence type="ECO:0000256" key="4">
    <source>
        <dbReference type="ARBA" id="ARBA00023163"/>
    </source>
</evidence>
<keyword evidence="4" id="KW-0804">Transcription</keyword>
<proteinExistence type="inferred from homology"/>
<evidence type="ECO:0000256" key="2">
    <source>
        <dbReference type="ARBA" id="ARBA00023015"/>
    </source>
</evidence>
<dbReference type="NCBIfam" id="TIGR02937">
    <property type="entry name" value="sigma70-ECF"/>
    <property type="match status" value="1"/>
</dbReference>
<comment type="caution">
    <text evidence="7">The sequence shown here is derived from an EMBL/GenBank/DDBJ whole genome shotgun (WGS) entry which is preliminary data.</text>
</comment>
<dbReference type="Gene3D" id="1.10.1740.10">
    <property type="match status" value="1"/>
</dbReference>
<organism evidence="7 8">
    <name type="scientific">Paenibacillus odorifer</name>
    <dbReference type="NCBI Taxonomy" id="189426"/>
    <lineage>
        <taxon>Bacteria</taxon>
        <taxon>Bacillati</taxon>
        <taxon>Bacillota</taxon>
        <taxon>Bacilli</taxon>
        <taxon>Bacillales</taxon>
        <taxon>Paenibacillaceae</taxon>
        <taxon>Paenibacillus</taxon>
    </lineage>
</organism>
<evidence type="ECO:0000259" key="5">
    <source>
        <dbReference type="Pfam" id="PF04542"/>
    </source>
</evidence>
<comment type="similarity">
    <text evidence="1">Belongs to the sigma-70 factor family. ECF subfamily.</text>
</comment>
<dbReference type="PANTHER" id="PTHR43133">
    <property type="entry name" value="RNA POLYMERASE ECF-TYPE SIGMA FACTO"/>
    <property type="match status" value="1"/>
</dbReference>
<name>A0A1R0ZKJ9_9BACL</name>
<keyword evidence="3" id="KW-0731">Sigma factor</keyword>
<sequence>MNIIERIKAKDESALRLLMDDYGDMLLRTACLLLKDRQSAEEAVQDTFIQAYAKMNQLQDPERLKAWLIRIVVNRCRMKQRTWSWRNIFPSGGSELQASDDAGFTAGAEELFMVEWHNVRLAEFIRNLDYVYRECLTLYYFHEMSIREISEQVNTPENTIKSRLVRGRTLLKKMLEKEGHFL</sequence>
<dbReference type="PANTHER" id="PTHR43133:SF60">
    <property type="entry name" value="RNA POLYMERASE SIGMA FACTOR SIGV"/>
    <property type="match status" value="1"/>
</dbReference>
<reference evidence="7 8" key="1">
    <citation type="submission" date="2016-11" db="EMBL/GenBank/DDBJ databases">
        <title>Paenibacillus species isolates.</title>
        <authorList>
            <person name="Beno S.M."/>
        </authorList>
    </citation>
    <scope>NUCLEOTIDE SEQUENCE [LARGE SCALE GENOMIC DNA]</scope>
    <source>
        <strain evidence="7 8">FSL H7-0443</strain>
    </source>
</reference>
<dbReference type="InterPro" id="IPR036388">
    <property type="entry name" value="WH-like_DNA-bd_sf"/>
</dbReference>
<dbReference type="InterPro" id="IPR013324">
    <property type="entry name" value="RNA_pol_sigma_r3/r4-like"/>
</dbReference>
<dbReference type="GO" id="GO:0006352">
    <property type="term" value="P:DNA-templated transcription initiation"/>
    <property type="evidence" value="ECO:0007669"/>
    <property type="project" value="InterPro"/>
</dbReference>
<dbReference type="InterPro" id="IPR013249">
    <property type="entry name" value="RNA_pol_sigma70_r4_t2"/>
</dbReference>
<feature type="domain" description="RNA polymerase sigma-70 region 2" evidence="5">
    <location>
        <begin position="18"/>
        <end position="82"/>
    </location>
</feature>
<evidence type="ECO:0000259" key="6">
    <source>
        <dbReference type="Pfam" id="PF08281"/>
    </source>
</evidence>
<dbReference type="Pfam" id="PF08281">
    <property type="entry name" value="Sigma70_r4_2"/>
    <property type="match status" value="1"/>
</dbReference>
<dbReference type="GO" id="GO:0003677">
    <property type="term" value="F:DNA binding"/>
    <property type="evidence" value="ECO:0007669"/>
    <property type="project" value="InterPro"/>
</dbReference>
<dbReference type="InterPro" id="IPR013325">
    <property type="entry name" value="RNA_pol_sigma_r2"/>
</dbReference>
<keyword evidence="2" id="KW-0805">Transcription regulation</keyword>
<evidence type="ECO:0000313" key="8">
    <source>
        <dbReference type="Proteomes" id="UP000187425"/>
    </source>
</evidence>
<accession>A0A1R0ZKJ9</accession>
<evidence type="ECO:0000313" key="7">
    <source>
        <dbReference type="EMBL" id="OME72312.1"/>
    </source>
</evidence>
<dbReference type="InterPro" id="IPR039425">
    <property type="entry name" value="RNA_pol_sigma-70-like"/>
</dbReference>
<protein>
    <submittedName>
        <fullName evidence="7">RNA polymerase</fullName>
    </submittedName>
</protein>
<dbReference type="Pfam" id="PF04542">
    <property type="entry name" value="Sigma70_r2"/>
    <property type="match status" value="1"/>
</dbReference>
<dbReference type="AlphaFoldDB" id="A0A1R0ZKJ9"/>
<dbReference type="SUPFAM" id="SSF88659">
    <property type="entry name" value="Sigma3 and sigma4 domains of RNA polymerase sigma factors"/>
    <property type="match status" value="1"/>
</dbReference>
<dbReference type="GO" id="GO:0016987">
    <property type="term" value="F:sigma factor activity"/>
    <property type="evidence" value="ECO:0007669"/>
    <property type="project" value="UniProtKB-KW"/>
</dbReference>
<dbReference type="Proteomes" id="UP000187425">
    <property type="component" value="Unassembled WGS sequence"/>
</dbReference>
<feature type="domain" description="RNA polymerase sigma factor 70 region 4 type 2" evidence="6">
    <location>
        <begin position="120"/>
        <end position="170"/>
    </location>
</feature>
<evidence type="ECO:0000256" key="3">
    <source>
        <dbReference type="ARBA" id="ARBA00023082"/>
    </source>
</evidence>
<dbReference type="EMBL" id="MPTW01000003">
    <property type="protein sequence ID" value="OME72312.1"/>
    <property type="molecule type" value="Genomic_DNA"/>
</dbReference>
<dbReference type="SUPFAM" id="SSF88946">
    <property type="entry name" value="Sigma2 domain of RNA polymerase sigma factors"/>
    <property type="match status" value="1"/>
</dbReference>